<keyword evidence="2" id="KW-0472">Membrane</keyword>
<keyword evidence="2" id="KW-0812">Transmembrane</keyword>
<organism evidence="3 4">
    <name type="scientific">Trema orientale</name>
    <name type="common">Charcoal tree</name>
    <name type="synonym">Celtis orientalis</name>
    <dbReference type="NCBI Taxonomy" id="63057"/>
    <lineage>
        <taxon>Eukaryota</taxon>
        <taxon>Viridiplantae</taxon>
        <taxon>Streptophyta</taxon>
        <taxon>Embryophyta</taxon>
        <taxon>Tracheophyta</taxon>
        <taxon>Spermatophyta</taxon>
        <taxon>Magnoliopsida</taxon>
        <taxon>eudicotyledons</taxon>
        <taxon>Gunneridae</taxon>
        <taxon>Pentapetalae</taxon>
        <taxon>rosids</taxon>
        <taxon>fabids</taxon>
        <taxon>Rosales</taxon>
        <taxon>Cannabaceae</taxon>
        <taxon>Trema</taxon>
    </lineage>
</organism>
<proteinExistence type="predicted"/>
<dbReference type="EMBL" id="JXTC01000016">
    <property type="protein sequence ID" value="PON99844.1"/>
    <property type="molecule type" value="Genomic_DNA"/>
</dbReference>
<sequence>MLSSPCFTFSSSFPPLPIMDSQSKPNSSKSIKPSPLASNFSTISSTSLSVTKILMFLSDSLSSSLVINPSLFLSKVANTLLSSALLLLLLLLVVVVVVVLVFSFLEEDEVSVELFEEVIVGTIKE</sequence>
<evidence type="ECO:0000256" key="1">
    <source>
        <dbReference type="SAM" id="MobiDB-lite"/>
    </source>
</evidence>
<keyword evidence="2" id="KW-1133">Transmembrane helix</keyword>
<reference evidence="4" key="1">
    <citation type="submission" date="2016-06" db="EMBL/GenBank/DDBJ databases">
        <title>Parallel loss of symbiosis genes in relatives of nitrogen-fixing non-legume Parasponia.</title>
        <authorList>
            <person name="Van Velzen R."/>
            <person name="Holmer R."/>
            <person name="Bu F."/>
            <person name="Rutten L."/>
            <person name="Van Zeijl A."/>
            <person name="Liu W."/>
            <person name="Santuari L."/>
            <person name="Cao Q."/>
            <person name="Sharma T."/>
            <person name="Shen D."/>
            <person name="Roswanjaya Y."/>
            <person name="Wardhani T."/>
            <person name="Kalhor M.S."/>
            <person name="Jansen J."/>
            <person name="Van den Hoogen J."/>
            <person name="Gungor B."/>
            <person name="Hartog M."/>
            <person name="Hontelez J."/>
            <person name="Verver J."/>
            <person name="Yang W.-C."/>
            <person name="Schijlen E."/>
            <person name="Repin R."/>
            <person name="Schilthuizen M."/>
            <person name="Schranz E."/>
            <person name="Heidstra R."/>
            <person name="Miyata K."/>
            <person name="Fedorova E."/>
            <person name="Kohlen W."/>
            <person name="Bisseling T."/>
            <person name="Smit S."/>
            <person name="Geurts R."/>
        </authorList>
    </citation>
    <scope>NUCLEOTIDE SEQUENCE [LARGE SCALE GENOMIC DNA]</scope>
    <source>
        <strain evidence="4">cv. RG33-2</strain>
    </source>
</reference>
<evidence type="ECO:0008006" key="5">
    <source>
        <dbReference type="Google" id="ProtNLM"/>
    </source>
</evidence>
<keyword evidence="4" id="KW-1185">Reference proteome</keyword>
<dbReference type="InParanoid" id="A0A2P5FPX5"/>
<comment type="caution">
    <text evidence="3">The sequence shown here is derived from an EMBL/GenBank/DDBJ whole genome shotgun (WGS) entry which is preliminary data.</text>
</comment>
<accession>A0A2P5FPX5</accession>
<protein>
    <recommendedName>
        <fullName evidence="5">Transmembrane protein</fullName>
    </recommendedName>
</protein>
<name>A0A2P5FPX5_TREOI</name>
<evidence type="ECO:0000313" key="3">
    <source>
        <dbReference type="EMBL" id="PON99844.1"/>
    </source>
</evidence>
<gene>
    <name evidence="3" type="ORF">TorRG33x02_042620</name>
</gene>
<evidence type="ECO:0000256" key="2">
    <source>
        <dbReference type="SAM" id="Phobius"/>
    </source>
</evidence>
<feature type="transmembrane region" description="Helical" evidence="2">
    <location>
        <begin position="85"/>
        <end position="105"/>
    </location>
</feature>
<feature type="region of interest" description="Disordered" evidence="1">
    <location>
        <begin position="18"/>
        <end position="37"/>
    </location>
</feature>
<feature type="compositionally biased region" description="Low complexity" evidence="1">
    <location>
        <begin position="21"/>
        <end position="37"/>
    </location>
</feature>
<evidence type="ECO:0000313" key="4">
    <source>
        <dbReference type="Proteomes" id="UP000237000"/>
    </source>
</evidence>
<dbReference type="Proteomes" id="UP000237000">
    <property type="component" value="Unassembled WGS sequence"/>
</dbReference>
<dbReference type="AlphaFoldDB" id="A0A2P5FPX5"/>